<dbReference type="PANTHER" id="PTHR47424">
    <property type="entry name" value="REGULATORY PROTEIN GAL4"/>
    <property type="match status" value="1"/>
</dbReference>
<comment type="caution">
    <text evidence="6">The sequence shown here is derived from an EMBL/GenBank/DDBJ whole genome shotgun (WGS) entry which is preliminary data.</text>
</comment>
<dbReference type="InterPro" id="IPR007219">
    <property type="entry name" value="XnlR_reg_dom"/>
</dbReference>
<dbReference type="CDD" id="cd12148">
    <property type="entry name" value="fungal_TF_MHR"/>
    <property type="match status" value="1"/>
</dbReference>
<evidence type="ECO:0000313" key="7">
    <source>
        <dbReference type="Proteomes" id="UP001222932"/>
    </source>
</evidence>
<dbReference type="GO" id="GO:0008270">
    <property type="term" value="F:zinc ion binding"/>
    <property type="evidence" value="ECO:0007669"/>
    <property type="project" value="InterPro"/>
</dbReference>
<dbReference type="AlphaFoldDB" id="A0AAD3YBY8"/>
<dbReference type="PANTHER" id="PTHR47424:SF3">
    <property type="entry name" value="REGULATORY PROTEIN GAL4"/>
    <property type="match status" value="1"/>
</dbReference>
<evidence type="ECO:0000256" key="4">
    <source>
        <dbReference type="ARBA" id="ARBA00023242"/>
    </source>
</evidence>
<dbReference type="GO" id="GO:0000981">
    <property type="term" value="F:DNA-binding transcription factor activity, RNA polymerase II-specific"/>
    <property type="evidence" value="ECO:0007669"/>
    <property type="project" value="TreeGrafter"/>
</dbReference>
<dbReference type="GO" id="GO:0000978">
    <property type="term" value="F:RNA polymerase II cis-regulatory region sequence-specific DNA binding"/>
    <property type="evidence" value="ECO:0007669"/>
    <property type="project" value="TreeGrafter"/>
</dbReference>
<dbReference type="GO" id="GO:0005634">
    <property type="term" value="C:nucleus"/>
    <property type="evidence" value="ECO:0007669"/>
    <property type="project" value="TreeGrafter"/>
</dbReference>
<keyword evidence="2" id="KW-0238">DNA-binding</keyword>
<dbReference type="InterPro" id="IPR051127">
    <property type="entry name" value="Fungal_SecMet_Regulators"/>
</dbReference>
<protein>
    <recommendedName>
        <fullName evidence="5">Xylanolytic transcriptional activator regulatory domain-containing protein</fullName>
    </recommendedName>
</protein>
<dbReference type="EMBL" id="BTCM01000003">
    <property type="protein sequence ID" value="GMK56289.1"/>
    <property type="molecule type" value="Genomic_DNA"/>
</dbReference>
<evidence type="ECO:0000259" key="5">
    <source>
        <dbReference type="SMART" id="SM00906"/>
    </source>
</evidence>
<evidence type="ECO:0000313" key="6">
    <source>
        <dbReference type="EMBL" id="GMK56289.1"/>
    </source>
</evidence>
<keyword evidence="1" id="KW-0805">Transcription regulation</keyword>
<accession>A0AAD3YBY8</accession>
<evidence type="ECO:0000256" key="2">
    <source>
        <dbReference type="ARBA" id="ARBA00023125"/>
    </source>
</evidence>
<dbReference type="Proteomes" id="UP001222932">
    <property type="component" value="Unassembled WGS sequence"/>
</dbReference>
<reference evidence="6" key="1">
    <citation type="journal article" date="2023" name="BMC Genomics">
        <title>Chromosome-level genome assemblies of Cutaneotrichosporon spp. (Trichosporonales, Basidiomycota) reveal imbalanced evolution between nucleotide sequences and chromosome synteny.</title>
        <authorList>
            <person name="Kobayashi Y."/>
            <person name="Kayamori A."/>
            <person name="Aoki K."/>
            <person name="Shiwa Y."/>
            <person name="Matsutani M."/>
            <person name="Fujita N."/>
            <person name="Sugita T."/>
            <person name="Iwasaki W."/>
            <person name="Tanaka N."/>
            <person name="Takashima M."/>
        </authorList>
    </citation>
    <scope>NUCLEOTIDE SEQUENCE</scope>
    <source>
        <strain evidence="6">HIS016</strain>
    </source>
</reference>
<dbReference type="Pfam" id="PF04082">
    <property type="entry name" value="Fungal_trans"/>
    <property type="match status" value="1"/>
</dbReference>
<name>A0AAD3YBY8_9TREE</name>
<dbReference type="GO" id="GO:0006351">
    <property type="term" value="P:DNA-templated transcription"/>
    <property type="evidence" value="ECO:0007669"/>
    <property type="project" value="InterPro"/>
</dbReference>
<feature type="domain" description="Xylanolytic transcriptional activator regulatory" evidence="5">
    <location>
        <begin position="299"/>
        <end position="373"/>
    </location>
</feature>
<keyword evidence="3" id="KW-0804">Transcription</keyword>
<evidence type="ECO:0000256" key="1">
    <source>
        <dbReference type="ARBA" id="ARBA00023015"/>
    </source>
</evidence>
<gene>
    <name evidence="6" type="ORF">CspeluHIS016_0301290</name>
</gene>
<sequence>MPISEAVLHRRPPVRTIMAQLEELWTALFTDYALSKAVDVYHHHGRQAVLDGLSASFAAPPQPPVCSPVRDQSCSTNSEERDDTVPLLCRESLEHTFTVDMDEGPVSEWNEDLAAEPNGDGDAGMGNSIHGRGTTFLGLSSGAAFLRVLRKLCPATISGFSPANVATGTGPGRLDDVTVRAESRGPRLPPYSDVKEAVEAYFNGFHQLTPVVHEPTIRAQLMGAIPVKRAHTLLLNMVFAMGTLDSGTKEGTSDDGSKYYLIALDTLREDMLQGGSLAMVQGLCIMGNYLQRSGRPNAGYIALGWGLRMAMALGLHTPLVRSTSTPLEREMRLRVWWCLATQEAGCSVTFGRPHMAGAFQLEATPLVMNYSDEDLTVMTEEVPLAVDRVTVYTALGYQSRLARVSCAILDRILHSNPAPSLRQLRRYDRRFLDTVNVMPKYMSDKALPGPHQFALHVQRWRTRQLRSILYSPLLLGAAWRNHSQLSLTADILEAIDPWQRRYAGLLEDVLGGIPTPHSAEVMGPAGMQSLLAADVAPPDALFDMDMFWQELWGGPESERVALAFEQGLGPFNL</sequence>
<keyword evidence="4" id="KW-0539">Nucleus</keyword>
<reference evidence="6" key="2">
    <citation type="submission" date="2023-06" db="EMBL/GenBank/DDBJ databases">
        <authorList>
            <person name="Kobayashi Y."/>
            <person name="Kayamori A."/>
            <person name="Aoki K."/>
            <person name="Shiwa Y."/>
            <person name="Fujita N."/>
            <person name="Sugita T."/>
            <person name="Iwasaki W."/>
            <person name="Tanaka N."/>
            <person name="Takashima M."/>
        </authorList>
    </citation>
    <scope>NUCLEOTIDE SEQUENCE</scope>
    <source>
        <strain evidence="6">HIS016</strain>
    </source>
</reference>
<dbReference type="GO" id="GO:0000435">
    <property type="term" value="P:positive regulation of transcription from RNA polymerase II promoter by galactose"/>
    <property type="evidence" value="ECO:0007669"/>
    <property type="project" value="TreeGrafter"/>
</dbReference>
<organism evidence="6 7">
    <name type="scientific">Cutaneotrichosporon spelunceum</name>
    <dbReference type="NCBI Taxonomy" id="1672016"/>
    <lineage>
        <taxon>Eukaryota</taxon>
        <taxon>Fungi</taxon>
        <taxon>Dikarya</taxon>
        <taxon>Basidiomycota</taxon>
        <taxon>Agaricomycotina</taxon>
        <taxon>Tremellomycetes</taxon>
        <taxon>Trichosporonales</taxon>
        <taxon>Trichosporonaceae</taxon>
        <taxon>Cutaneotrichosporon</taxon>
    </lineage>
</organism>
<proteinExistence type="predicted"/>
<keyword evidence="7" id="KW-1185">Reference proteome</keyword>
<evidence type="ECO:0000256" key="3">
    <source>
        <dbReference type="ARBA" id="ARBA00023163"/>
    </source>
</evidence>
<dbReference type="SMART" id="SM00906">
    <property type="entry name" value="Fungal_trans"/>
    <property type="match status" value="1"/>
</dbReference>